<dbReference type="PANTHER" id="PTHR43060">
    <property type="entry name" value="3-HYDROXYISOBUTYRATE DEHYDROGENASE-LIKE 1, MITOCHONDRIAL-RELATED"/>
    <property type="match status" value="1"/>
</dbReference>
<evidence type="ECO:0000256" key="2">
    <source>
        <dbReference type="ARBA" id="ARBA00023027"/>
    </source>
</evidence>
<dbReference type="AlphaFoldDB" id="A0A558JF38"/>
<dbReference type="Pfam" id="PF03446">
    <property type="entry name" value="NAD_binding_2"/>
    <property type="match status" value="1"/>
</dbReference>
<feature type="domain" description="3-hydroxyisobutyrate dehydrogenase-like NAD-binding" evidence="5">
    <location>
        <begin position="167"/>
        <end position="275"/>
    </location>
</feature>
<dbReference type="PANTHER" id="PTHR43060:SF15">
    <property type="entry name" value="3-HYDROXYISOBUTYRATE DEHYDROGENASE-LIKE 1, MITOCHONDRIAL-RELATED"/>
    <property type="match status" value="1"/>
</dbReference>
<name>A0A558JF38_9GAMM</name>
<dbReference type="Pfam" id="PF14833">
    <property type="entry name" value="NAD_binding_11"/>
    <property type="match status" value="1"/>
</dbReference>
<dbReference type="InterPro" id="IPR029154">
    <property type="entry name" value="HIBADH-like_NADP-bd"/>
</dbReference>
<evidence type="ECO:0000313" key="6">
    <source>
        <dbReference type="EMBL" id="TVU92248.1"/>
    </source>
</evidence>
<evidence type="ECO:0000259" key="4">
    <source>
        <dbReference type="Pfam" id="PF03446"/>
    </source>
</evidence>
<reference evidence="6 7" key="1">
    <citation type="submission" date="2019-07" db="EMBL/GenBank/DDBJ databases">
        <title>Diversity of Bacteria from Kongsfjorden, Arctic.</title>
        <authorList>
            <person name="Yu Y."/>
        </authorList>
    </citation>
    <scope>NUCLEOTIDE SEQUENCE [LARGE SCALE GENOMIC DNA]</scope>
    <source>
        <strain evidence="6 7">SM1922</strain>
    </source>
</reference>
<dbReference type="InterPro" id="IPR006115">
    <property type="entry name" value="6PGDH_NADP-bd"/>
</dbReference>
<evidence type="ECO:0000256" key="1">
    <source>
        <dbReference type="ARBA" id="ARBA00023002"/>
    </source>
</evidence>
<gene>
    <name evidence="6" type="ORF">FQP89_03725</name>
</gene>
<dbReference type="PIRSF" id="PIRSF000103">
    <property type="entry name" value="HIBADH"/>
    <property type="match status" value="1"/>
</dbReference>
<proteinExistence type="predicted"/>
<dbReference type="GO" id="GO:0050661">
    <property type="term" value="F:NADP binding"/>
    <property type="evidence" value="ECO:0007669"/>
    <property type="project" value="InterPro"/>
</dbReference>
<keyword evidence="1" id="KW-0560">Oxidoreductase</keyword>
<evidence type="ECO:0000256" key="3">
    <source>
        <dbReference type="PIRSR" id="PIRSR000103-1"/>
    </source>
</evidence>
<dbReference type="EMBL" id="VNFE01000001">
    <property type="protein sequence ID" value="TVU92248.1"/>
    <property type="molecule type" value="Genomic_DNA"/>
</dbReference>
<dbReference type="InterPro" id="IPR008927">
    <property type="entry name" value="6-PGluconate_DH-like_C_sf"/>
</dbReference>
<evidence type="ECO:0000313" key="7">
    <source>
        <dbReference type="Proteomes" id="UP000317288"/>
    </source>
</evidence>
<sequence>MMDKVGFIGIGNMGRRMGECLIKEGYSLLAYDICSENVERLCKKGAIAVNSPAEMSSMDAVVVMVGNATQLESVLLGLDGLVSGLDGTTSPVVIIMSTISPDSVISIQERVKDKGIEIIDAPVSGGLDKAALGTLTIMAGGDNNIIDRAFPILNAMGETIYRCGPLGSGCILKLVNNMIGVASLHITAEALSLAEKLGLDLSIVLPILDKSTGRGFLTQDLETTRRQYRAWTESDDAFESFVRICEKDLSIASDLAESSNISLPVTQEILSSMKSLPKDVVHRWRSLGIDK</sequence>
<dbReference type="GO" id="GO:0016491">
    <property type="term" value="F:oxidoreductase activity"/>
    <property type="evidence" value="ECO:0007669"/>
    <property type="project" value="UniProtKB-KW"/>
</dbReference>
<feature type="active site" evidence="3">
    <location>
        <position position="173"/>
    </location>
</feature>
<organism evidence="6 7">
    <name type="scientific">Vreelandella titanicae</name>
    <dbReference type="NCBI Taxonomy" id="664683"/>
    <lineage>
        <taxon>Bacteria</taxon>
        <taxon>Pseudomonadati</taxon>
        <taxon>Pseudomonadota</taxon>
        <taxon>Gammaproteobacteria</taxon>
        <taxon>Oceanospirillales</taxon>
        <taxon>Halomonadaceae</taxon>
        <taxon>Vreelandella</taxon>
    </lineage>
</organism>
<accession>A0A558JF38</accession>
<evidence type="ECO:0000259" key="5">
    <source>
        <dbReference type="Pfam" id="PF14833"/>
    </source>
</evidence>
<protein>
    <submittedName>
        <fullName evidence="6">NAD(P)-dependent oxidoreductase</fullName>
    </submittedName>
</protein>
<feature type="domain" description="6-phosphogluconate dehydrogenase NADP-binding" evidence="4">
    <location>
        <begin position="4"/>
        <end position="163"/>
    </location>
</feature>
<dbReference type="Proteomes" id="UP000317288">
    <property type="component" value="Unassembled WGS sequence"/>
</dbReference>
<comment type="caution">
    <text evidence="6">The sequence shown here is derived from an EMBL/GenBank/DDBJ whole genome shotgun (WGS) entry which is preliminary data.</text>
</comment>
<dbReference type="Gene3D" id="1.10.1040.10">
    <property type="entry name" value="N-(1-d-carboxylethyl)-l-norvaline Dehydrogenase, domain 2"/>
    <property type="match status" value="1"/>
</dbReference>
<keyword evidence="2" id="KW-0520">NAD</keyword>
<dbReference type="Gene3D" id="3.40.50.720">
    <property type="entry name" value="NAD(P)-binding Rossmann-like Domain"/>
    <property type="match status" value="1"/>
</dbReference>
<dbReference type="GO" id="GO:0051287">
    <property type="term" value="F:NAD binding"/>
    <property type="evidence" value="ECO:0007669"/>
    <property type="project" value="InterPro"/>
</dbReference>
<dbReference type="SUPFAM" id="SSF48179">
    <property type="entry name" value="6-phosphogluconate dehydrogenase C-terminal domain-like"/>
    <property type="match status" value="1"/>
</dbReference>
<dbReference type="InterPro" id="IPR036291">
    <property type="entry name" value="NAD(P)-bd_dom_sf"/>
</dbReference>
<dbReference type="SUPFAM" id="SSF51735">
    <property type="entry name" value="NAD(P)-binding Rossmann-fold domains"/>
    <property type="match status" value="1"/>
</dbReference>
<dbReference type="InterPro" id="IPR013328">
    <property type="entry name" value="6PGD_dom2"/>
</dbReference>
<dbReference type="InterPro" id="IPR015815">
    <property type="entry name" value="HIBADH-related"/>
</dbReference>